<dbReference type="PANTHER" id="PTHR42920:SF5">
    <property type="entry name" value="EAMA DOMAIN-CONTAINING PROTEIN"/>
    <property type="match status" value="1"/>
</dbReference>
<feature type="transmembrane region" description="Helical" evidence="6">
    <location>
        <begin position="263"/>
        <end position="283"/>
    </location>
</feature>
<feature type="transmembrane region" description="Helical" evidence="6">
    <location>
        <begin position="200"/>
        <end position="222"/>
    </location>
</feature>
<gene>
    <name evidence="8" type="ORF">EV699_11846</name>
</gene>
<dbReference type="Gene3D" id="1.10.3730.20">
    <property type="match status" value="1"/>
</dbReference>
<reference evidence="8 9" key="1">
    <citation type="submission" date="2019-03" db="EMBL/GenBank/DDBJ databases">
        <title>Genomic Encyclopedia of Type Strains, Phase IV (KMG-IV): sequencing the most valuable type-strain genomes for metagenomic binning, comparative biology and taxonomic classification.</title>
        <authorList>
            <person name="Goeker M."/>
        </authorList>
    </citation>
    <scope>NUCLEOTIDE SEQUENCE [LARGE SCALE GENOMIC DNA]</scope>
    <source>
        <strain evidence="8 9">DSM 25287</strain>
    </source>
</reference>
<evidence type="ECO:0000313" key="8">
    <source>
        <dbReference type="EMBL" id="TCO79660.1"/>
    </source>
</evidence>
<feature type="transmembrane region" description="Helical" evidence="6">
    <location>
        <begin position="93"/>
        <end position="112"/>
    </location>
</feature>
<dbReference type="EMBL" id="SLWY01000018">
    <property type="protein sequence ID" value="TCO79660.1"/>
    <property type="molecule type" value="Genomic_DNA"/>
</dbReference>
<feature type="transmembrane region" description="Helical" evidence="6">
    <location>
        <begin position="33"/>
        <end position="53"/>
    </location>
</feature>
<comment type="subcellular location">
    <subcellularLocation>
        <location evidence="1">Cell membrane</location>
        <topology evidence="1">Multi-pass membrane protein</topology>
    </subcellularLocation>
</comment>
<evidence type="ECO:0000256" key="5">
    <source>
        <dbReference type="ARBA" id="ARBA00023136"/>
    </source>
</evidence>
<dbReference type="Pfam" id="PF00892">
    <property type="entry name" value="EamA"/>
    <property type="match status" value="2"/>
</dbReference>
<evidence type="ECO:0000256" key="2">
    <source>
        <dbReference type="ARBA" id="ARBA00022475"/>
    </source>
</evidence>
<dbReference type="AlphaFoldDB" id="A0A4V2SCK2"/>
<dbReference type="PANTHER" id="PTHR42920">
    <property type="entry name" value="OS03G0707200 PROTEIN-RELATED"/>
    <property type="match status" value="1"/>
</dbReference>
<keyword evidence="9" id="KW-1185">Reference proteome</keyword>
<dbReference type="OrthoDB" id="8370318at2"/>
<dbReference type="InterPro" id="IPR051258">
    <property type="entry name" value="Diverse_Substrate_Transporter"/>
</dbReference>
<feature type="transmembrane region" description="Helical" evidence="6">
    <location>
        <begin position="59"/>
        <end position="81"/>
    </location>
</feature>
<accession>A0A4V2SCK2</accession>
<evidence type="ECO:0000256" key="4">
    <source>
        <dbReference type="ARBA" id="ARBA00022989"/>
    </source>
</evidence>
<organism evidence="8 9">
    <name type="scientific">Plasticicumulans lactativorans</name>
    <dbReference type="NCBI Taxonomy" id="1133106"/>
    <lineage>
        <taxon>Bacteria</taxon>
        <taxon>Pseudomonadati</taxon>
        <taxon>Pseudomonadota</taxon>
        <taxon>Gammaproteobacteria</taxon>
        <taxon>Candidatus Competibacteraceae</taxon>
        <taxon>Plasticicumulans</taxon>
    </lineage>
</organism>
<keyword evidence="3 6" id="KW-0812">Transmembrane</keyword>
<dbReference type="InterPro" id="IPR037185">
    <property type="entry name" value="EmrE-like"/>
</dbReference>
<dbReference type="Proteomes" id="UP000295765">
    <property type="component" value="Unassembled WGS sequence"/>
</dbReference>
<keyword evidence="2" id="KW-1003">Cell membrane</keyword>
<dbReference type="GO" id="GO:0005886">
    <property type="term" value="C:plasma membrane"/>
    <property type="evidence" value="ECO:0007669"/>
    <property type="project" value="UniProtKB-SubCell"/>
</dbReference>
<feature type="transmembrane region" description="Helical" evidence="6">
    <location>
        <begin position="169"/>
        <end position="188"/>
    </location>
</feature>
<proteinExistence type="predicted"/>
<comment type="caution">
    <text evidence="8">The sequence shown here is derived from an EMBL/GenBank/DDBJ whole genome shotgun (WGS) entry which is preliminary data.</text>
</comment>
<feature type="transmembrane region" description="Helical" evidence="6">
    <location>
        <begin position="145"/>
        <end position="163"/>
    </location>
</feature>
<name>A0A4V2SCK2_9GAMM</name>
<keyword evidence="5 6" id="KW-0472">Membrane</keyword>
<evidence type="ECO:0000259" key="7">
    <source>
        <dbReference type="Pfam" id="PF00892"/>
    </source>
</evidence>
<dbReference type="InterPro" id="IPR000620">
    <property type="entry name" value="EamA_dom"/>
</dbReference>
<dbReference type="SUPFAM" id="SSF103481">
    <property type="entry name" value="Multidrug resistance efflux transporter EmrE"/>
    <property type="match status" value="2"/>
</dbReference>
<evidence type="ECO:0000256" key="1">
    <source>
        <dbReference type="ARBA" id="ARBA00004651"/>
    </source>
</evidence>
<feature type="domain" description="EamA" evidence="7">
    <location>
        <begin position="30"/>
        <end position="161"/>
    </location>
</feature>
<sequence>MIARGSAGALRAGGDSVREVENVPANDHLKADLLMVLVTLLAAAGWVFSLKALQGLPPLLFMGVRFLLAGLLLGTIGYGPLRRLDAAQRLRAAAVGVVMGVAMLCWIMGLFYATHVGVGAFITSLGVILAPLAGRFLFAVHVSRSTWAAAAVATAGLACLSLQKGGAVHFTSSDAFFLACAAGLAVHFNLNTRFAARIPVLPLTAVQLGMVGAMALLTSTLVERWPATIGGGTLGWLLASILIATSLRFFLQVKAQSMAPVSHAALVMTLEPVWTALVATVWLGERMSGVQLGGCALILCALLISRWHSIVRRPRHG</sequence>
<feature type="transmembrane region" description="Helical" evidence="6">
    <location>
        <begin position="118"/>
        <end position="138"/>
    </location>
</feature>
<protein>
    <submittedName>
        <fullName evidence="8">Threonine/homoserine efflux transporter RhtA</fullName>
    </submittedName>
</protein>
<feature type="transmembrane region" description="Helical" evidence="6">
    <location>
        <begin position="289"/>
        <end position="307"/>
    </location>
</feature>
<keyword evidence="4 6" id="KW-1133">Transmembrane helix</keyword>
<feature type="domain" description="EamA" evidence="7">
    <location>
        <begin position="175"/>
        <end position="305"/>
    </location>
</feature>
<feature type="transmembrane region" description="Helical" evidence="6">
    <location>
        <begin position="234"/>
        <end position="251"/>
    </location>
</feature>
<evidence type="ECO:0000256" key="6">
    <source>
        <dbReference type="SAM" id="Phobius"/>
    </source>
</evidence>
<evidence type="ECO:0000313" key="9">
    <source>
        <dbReference type="Proteomes" id="UP000295765"/>
    </source>
</evidence>
<evidence type="ECO:0000256" key="3">
    <source>
        <dbReference type="ARBA" id="ARBA00022692"/>
    </source>
</evidence>